<evidence type="ECO:0000313" key="3">
    <source>
        <dbReference type="EMBL" id="RUT12569.1"/>
    </source>
</evidence>
<dbReference type="PROSITE" id="PS51257">
    <property type="entry name" value="PROKAR_LIPOPROTEIN"/>
    <property type="match status" value="1"/>
</dbReference>
<evidence type="ECO:0000313" key="4">
    <source>
        <dbReference type="Proteomes" id="UP000282574"/>
    </source>
</evidence>
<name>A0AB37UMJ5_9CYAN</name>
<evidence type="ECO:0000256" key="2">
    <source>
        <dbReference type="SAM" id="SignalP"/>
    </source>
</evidence>
<sequence>MKVLVMSQNLNCLKFLTKSRRLAATILSLGSCLAAIAPTVQPTRANIIGQDDRVLPSYQWLTARPRAAVGQLETQRADGKWGHCTFTVVGRNIGLTNSHCVRDEQGRIPVQAKAYVVRYGTTQLAVANVNAYWTGLAAFPKTPEEWRRDWAIIRFTTNLGDTTGWYGTVEWNRNDINSAGATVVGQPTNYIGYPGDWPTDPALKAYQGYLPALQGGCNILGKHPQLEVLLHDCDITQGTSGSSLFTAASEIDFRTMALNNGFIAYPDGTSISIAVPLERFMPAILKLRATGAASSTTVIAP</sequence>
<dbReference type="PANTHER" id="PTHR15462:SF8">
    <property type="entry name" value="SERINE PROTEASE"/>
    <property type="match status" value="1"/>
</dbReference>
<accession>A0AB37UMJ5</accession>
<proteinExistence type="predicted"/>
<feature type="signal peptide" evidence="2">
    <location>
        <begin position="1"/>
        <end position="37"/>
    </location>
</feature>
<dbReference type="AlphaFoldDB" id="A0AB37UMJ5"/>
<reference evidence="3 4" key="1">
    <citation type="journal article" date="2019" name="Genome Biol. Evol.">
        <title>Day and night: Metabolic profiles and evolutionary relationships of six axenic non-marine cyanobacteria.</title>
        <authorList>
            <person name="Will S.E."/>
            <person name="Henke P."/>
            <person name="Boedeker C."/>
            <person name="Huang S."/>
            <person name="Brinkmann H."/>
            <person name="Rohde M."/>
            <person name="Jarek M."/>
            <person name="Friedl T."/>
            <person name="Seufert S."/>
            <person name="Schumacher M."/>
            <person name="Overmann J."/>
            <person name="Neumann-Schaal M."/>
            <person name="Petersen J."/>
        </authorList>
    </citation>
    <scope>NUCLEOTIDE SEQUENCE [LARGE SCALE GENOMIC DNA]</scope>
    <source>
        <strain evidence="3 4">SAG 39.79</strain>
    </source>
</reference>
<dbReference type="PANTHER" id="PTHR15462">
    <property type="entry name" value="SERINE PROTEASE"/>
    <property type="match status" value="1"/>
</dbReference>
<feature type="chain" id="PRO_5044284965" description="Serine protease" evidence="2">
    <location>
        <begin position="38"/>
        <end position="301"/>
    </location>
</feature>
<evidence type="ECO:0000256" key="1">
    <source>
        <dbReference type="ARBA" id="ARBA00022729"/>
    </source>
</evidence>
<dbReference type="RefSeq" id="WP_127022970.1">
    <property type="nucleotide sequence ID" value="NZ_JAVKZF010000007.1"/>
</dbReference>
<dbReference type="Gene3D" id="2.40.10.10">
    <property type="entry name" value="Trypsin-like serine proteases"/>
    <property type="match status" value="2"/>
</dbReference>
<dbReference type="InterPro" id="IPR043504">
    <property type="entry name" value="Peptidase_S1_PA_chymotrypsin"/>
</dbReference>
<dbReference type="InterPro" id="IPR050966">
    <property type="entry name" value="Glutamyl_endopeptidase"/>
</dbReference>
<keyword evidence="1 2" id="KW-0732">Signal</keyword>
<organism evidence="3 4">
    <name type="scientific">Chroococcidiopsis cubana SAG 39.79</name>
    <dbReference type="NCBI Taxonomy" id="388085"/>
    <lineage>
        <taxon>Bacteria</taxon>
        <taxon>Bacillati</taxon>
        <taxon>Cyanobacteriota</taxon>
        <taxon>Cyanophyceae</taxon>
        <taxon>Chroococcidiopsidales</taxon>
        <taxon>Chroococcidiopsidaceae</taxon>
        <taxon>Chroococcidiopsis</taxon>
    </lineage>
</organism>
<protein>
    <recommendedName>
        <fullName evidence="5">Serine protease</fullName>
    </recommendedName>
</protein>
<dbReference type="Pfam" id="PF13365">
    <property type="entry name" value="Trypsin_2"/>
    <property type="match status" value="1"/>
</dbReference>
<dbReference type="EMBL" id="RSCK01000013">
    <property type="protein sequence ID" value="RUT12569.1"/>
    <property type="molecule type" value="Genomic_DNA"/>
</dbReference>
<comment type="caution">
    <text evidence="3">The sequence shown here is derived from an EMBL/GenBank/DDBJ whole genome shotgun (WGS) entry which is preliminary data.</text>
</comment>
<dbReference type="SUPFAM" id="SSF50494">
    <property type="entry name" value="Trypsin-like serine proteases"/>
    <property type="match status" value="1"/>
</dbReference>
<dbReference type="InterPro" id="IPR009003">
    <property type="entry name" value="Peptidase_S1_PA"/>
</dbReference>
<keyword evidence="4" id="KW-1185">Reference proteome</keyword>
<gene>
    <name evidence="3" type="ORF">DSM107010_21610</name>
</gene>
<dbReference type="Proteomes" id="UP000282574">
    <property type="component" value="Unassembled WGS sequence"/>
</dbReference>
<evidence type="ECO:0008006" key="5">
    <source>
        <dbReference type="Google" id="ProtNLM"/>
    </source>
</evidence>